<dbReference type="InterPro" id="IPR029033">
    <property type="entry name" value="His_PPase_superfam"/>
</dbReference>
<keyword evidence="2" id="KW-1185">Reference proteome</keyword>
<dbReference type="SUPFAM" id="SSF53254">
    <property type="entry name" value="Phosphoglycerate mutase-like"/>
    <property type="match status" value="1"/>
</dbReference>
<name>A0ABX6YM95_9MICO</name>
<dbReference type="InterPro" id="IPR013078">
    <property type="entry name" value="His_Pase_superF_clade-1"/>
</dbReference>
<reference evidence="1 2" key="1">
    <citation type="submission" date="2020-12" db="EMBL/GenBank/DDBJ databases">
        <title>Microbacterium sp. HY060.</title>
        <authorList>
            <person name="Zhou J."/>
        </authorList>
    </citation>
    <scope>NUCLEOTIDE SEQUENCE [LARGE SCALE GENOMIC DNA]</scope>
    <source>
        <strain evidence="1 2">HY60</strain>
    </source>
</reference>
<organism evidence="1 2">
    <name type="scientific">Paramicrobacterium chengjingii</name>
    <dbReference type="NCBI Taxonomy" id="2769067"/>
    <lineage>
        <taxon>Bacteria</taxon>
        <taxon>Bacillati</taxon>
        <taxon>Actinomycetota</taxon>
        <taxon>Actinomycetes</taxon>
        <taxon>Micrococcales</taxon>
        <taxon>Microbacteriaceae</taxon>
        <taxon>Paramicrobacterium</taxon>
    </lineage>
</organism>
<gene>
    <name evidence="1" type="ORF">HCR76_07875</name>
</gene>
<dbReference type="SMART" id="SM00855">
    <property type="entry name" value="PGAM"/>
    <property type="match status" value="1"/>
</dbReference>
<evidence type="ECO:0000313" key="1">
    <source>
        <dbReference type="EMBL" id="QPZ39921.1"/>
    </source>
</evidence>
<dbReference type="EMBL" id="CP061169">
    <property type="protein sequence ID" value="QPZ39921.1"/>
    <property type="molecule type" value="Genomic_DNA"/>
</dbReference>
<protein>
    <submittedName>
        <fullName evidence="1">Histidine phosphatase family protein</fullName>
    </submittedName>
</protein>
<dbReference type="Pfam" id="PF00300">
    <property type="entry name" value="His_Phos_1"/>
    <property type="match status" value="1"/>
</dbReference>
<dbReference type="RefSeq" id="WP_166989773.1">
    <property type="nucleotide sequence ID" value="NZ_CP061169.1"/>
</dbReference>
<dbReference type="PANTHER" id="PTHR48100:SF59">
    <property type="entry name" value="ADENOSYLCOBALAMIN_ALPHA-RIBAZOLE PHOSPHATASE"/>
    <property type="match status" value="1"/>
</dbReference>
<dbReference type="InterPro" id="IPR050275">
    <property type="entry name" value="PGM_Phosphatase"/>
</dbReference>
<dbReference type="PANTHER" id="PTHR48100">
    <property type="entry name" value="BROAD-SPECIFICITY PHOSPHATASE YOR283W-RELATED"/>
    <property type="match status" value="1"/>
</dbReference>
<evidence type="ECO:0000313" key="2">
    <source>
        <dbReference type="Proteomes" id="UP000662814"/>
    </source>
</evidence>
<accession>A0ABX6YM95</accession>
<dbReference type="Gene3D" id="3.40.50.1240">
    <property type="entry name" value="Phosphoglycerate mutase-like"/>
    <property type="match status" value="1"/>
</dbReference>
<dbReference type="Proteomes" id="UP000662814">
    <property type="component" value="Chromosome"/>
</dbReference>
<sequence length="201" mass="21671">MTQITFVRHGQTDWNLQRRIQGLTDIPLNDTGRAQARRAGKELVGGEWDVVVSSSLSRARETAEIIAEQIGLPVPNVVEGLQERAHGDMEGMTFEERQAAFPGDAVVPGLESRDAVIDRVLAALDGLAHVTGGIRILAVSHGGVIGSLIRHATAGQQPTAGQVIANGSYHDFNWSEGSLSLVTLRAQEADKDLPPLRFPQR</sequence>
<proteinExistence type="predicted"/>
<dbReference type="CDD" id="cd07067">
    <property type="entry name" value="HP_PGM_like"/>
    <property type="match status" value="1"/>
</dbReference>